<dbReference type="NCBIfam" id="TIGR01445">
    <property type="entry name" value="intein_Nterm"/>
    <property type="match status" value="1"/>
</dbReference>
<dbReference type="NCBIfam" id="NF011491">
    <property type="entry name" value="PRK14898.1"/>
    <property type="match status" value="1"/>
</dbReference>
<organism evidence="12 13">
    <name type="scientific">Candidatus Methanolliviera hydrocarbonicum</name>
    <dbReference type="NCBI Taxonomy" id="2491085"/>
    <lineage>
        <taxon>Archaea</taxon>
        <taxon>Methanobacteriati</taxon>
        <taxon>Methanobacteriota</taxon>
        <taxon>Candidatus Methanoliparia</taxon>
        <taxon>Candidatus Methanoliparales</taxon>
        <taxon>Candidatus Methanollivieraceae</taxon>
        <taxon>Candidatus Methanolliviera</taxon>
    </lineage>
</organism>
<dbReference type="Gene3D" id="2.170.16.10">
    <property type="entry name" value="Hedgehog/Intein (Hint) domain"/>
    <property type="match status" value="2"/>
</dbReference>
<dbReference type="InterPro" id="IPR027434">
    <property type="entry name" value="Homing_endonucl"/>
</dbReference>
<dbReference type="PROSITE" id="PS50818">
    <property type="entry name" value="INTEIN_C_TER"/>
    <property type="match status" value="1"/>
</dbReference>
<dbReference type="InterPro" id="IPR004042">
    <property type="entry name" value="Intein_endonuc_central"/>
</dbReference>
<keyword evidence="8 10" id="KW-0804">Transcription</keyword>
<dbReference type="GO" id="GO:0005737">
    <property type="term" value="C:cytoplasm"/>
    <property type="evidence" value="ECO:0007669"/>
    <property type="project" value="UniProtKB-SubCell"/>
</dbReference>
<dbReference type="PROSITE" id="PS50819">
    <property type="entry name" value="INTEIN_ENDONUCLEASE"/>
    <property type="match status" value="1"/>
</dbReference>
<dbReference type="InterPro" id="IPR012757">
    <property type="entry name" value="RPO1C"/>
</dbReference>
<dbReference type="InterPro" id="IPR045867">
    <property type="entry name" value="DNA-dir_RpoC_beta_prime"/>
</dbReference>
<dbReference type="Proteomes" id="UP000320766">
    <property type="component" value="Unassembled WGS sequence"/>
</dbReference>
<dbReference type="PRINTS" id="PR00379">
    <property type="entry name" value="INTEIN"/>
</dbReference>
<dbReference type="InterPro" id="IPR030934">
    <property type="entry name" value="Intein_C"/>
</dbReference>
<evidence type="ECO:0000259" key="11">
    <source>
        <dbReference type="PROSITE" id="PS50819"/>
    </source>
</evidence>
<dbReference type="InterPro" id="IPR006142">
    <property type="entry name" value="INTEIN"/>
</dbReference>
<comment type="function">
    <text evidence="10">DNA-dependent RNA polymerase (RNAP) catalyzes the transcription of DNA into RNA using the four ribonucleoside triphosphates as substrates. Forms part of the jaw domain.</text>
</comment>
<comment type="caution">
    <text evidence="12">The sequence shown here is derived from an EMBL/GenBank/DDBJ whole genome shotgun (WGS) entry which is preliminary data.</text>
</comment>
<comment type="catalytic activity">
    <reaction evidence="9 10">
        <text>RNA(n) + a ribonucleoside 5'-triphosphate = RNA(n+1) + diphosphate</text>
        <dbReference type="Rhea" id="RHEA:21248"/>
        <dbReference type="Rhea" id="RHEA-COMP:14527"/>
        <dbReference type="Rhea" id="RHEA-COMP:17342"/>
        <dbReference type="ChEBI" id="CHEBI:33019"/>
        <dbReference type="ChEBI" id="CHEBI:61557"/>
        <dbReference type="ChEBI" id="CHEBI:140395"/>
        <dbReference type="EC" id="2.7.7.6"/>
    </reaction>
</comment>
<evidence type="ECO:0000256" key="7">
    <source>
        <dbReference type="ARBA" id="ARBA00023125"/>
    </source>
</evidence>
<comment type="similarity">
    <text evidence="10">Belongs to the RNA polymerase beta' chain family.</text>
</comment>
<gene>
    <name evidence="10" type="primary">rpo1C</name>
    <name evidence="10" type="synonym">rpoA2</name>
    <name evidence="12" type="ORF">EF807_03060</name>
</gene>
<dbReference type="GO" id="GO:0003677">
    <property type="term" value="F:DNA binding"/>
    <property type="evidence" value="ECO:0007669"/>
    <property type="project" value="UniProtKB-UniRule"/>
</dbReference>
<dbReference type="SMART" id="SM00306">
    <property type="entry name" value="HintN"/>
    <property type="match status" value="1"/>
</dbReference>
<keyword evidence="6" id="KW-0651">Protein splicing</keyword>
<dbReference type="CDD" id="cd00081">
    <property type="entry name" value="Hint"/>
    <property type="match status" value="1"/>
</dbReference>
<keyword evidence="5" id="KW-0068">Autocatalytic cleavage</keyword>
<dbReference type="Pfam" id="PF14528">
    <property type="entry name" value="LAGLIDADG_3"/>
    <property type="match status" value="1"/>
</dbReference>
<dbReference type="AlphaFoldDB" id="A0A520KXG5"/>
<comment type="subcellular location">
    <subcellularLocation>
        <location evidence="10">Cytoplasm</location>
    </subcellularLocation>
</comment>
<evidence type="ECO:0000256" key="10">
    <source>
        <dbReference type="HAMAP-Rule" id="MF_00411"/>
    </source>
</evidence>
<dbReference type="PANTHER" id="PTHR19376:SF32">
    <property type="entry name" value="DNA-DIRECTED RNA POLYMERASE III SUBUNIT RPC1"/>
    <property type="match status" value="1"/>
</dbReference>
<keyword evidence="7 10" id="KW-0238">DNA-binding</keyword>
<dbReference type="PANTHER" id="PTHR19376">
    <property type="entry name" value="DNA-DIRECTED RNA POLYMERASE"/>
    <property type="match status" value="1"/>
</dbReference>
<dbReference type="NCBIfam" id="TIGR01443">
    <property type="entry name" value="intein_Cterm"/>
    <property type="match status" value="1"/>
</dbReference>
<keyword evidence="3 10" id="KW-0808">Transferase</keyword>
<dbReference type="InterPro" id="IPR003587">
    <property type="entry name" value="Hint_dom_N"/>
</dbReference>
<dbReference type="GO" id="GO:0000428">
    <property type="term" value="C:DNA-directed RNA polymerase complex"/>
    <property type="evidence" value="ECO:0007669"/>
    <property type="project" value="UniProtKB-KW"/>
</dbReference>
<dbReference type="SUPFAM" id="SSF55608">
    <property type="entry name" value="Homing endonucleases"/>
    <property type="match status" value="2"/>
</dbReference>
<dbReference type="SUPFAM" id="SSF51294">
    <property type="entry name" value="Hedgehog/intein (Hint) domain"/>
    <property type="match status" value="1"/>
</dbReference>
<evidence type="ECO:0000256" key="3">
    <source>
        <dbReference type="ARBA" id="ARBA00022679"/>
    </source>
</evidence>
<evidence type="ECO:0000256" key="1">
    <source>
        <dbReference type="ARBA" id="ARBA00022478"/>
    </source>
</evidence>
<dbReference type="HAMAP" id="MF_00411">
    <property type="entry name" value="RNApol_arch_Rpo1C"/>
    <property type="match status" value="1"/>
</dbReference>
<dbReference type="CDD" id="cd06528">
    <property type="entry name" value="RNAP_A"/>
    <property type="match status" value="1"/>
</dbReference>
<keyword evidence="2 10" id="KW-0963">Cytoplasm</keyword>
<protein>
    <recommendedName>
        <fullName evidence="10">DNA-directed RNA polymerase subunit Rpo1C</fullName>
        <ecNumber evidence="10">2.7.7.6</ecNumber>
    </recommendedName>
    <alternativeName>
        <fullName evidence="10">DNA-directed RNA polymerase subunit A''</fullName>
    </alternativeName>
</protein>
<feature type="domain" description="DOD-type homing endonuclease" evidence="11">
    <location>
        <begin position="254"/>
        <end position="387"/>
    </location>
</feature>
<dbReference type="InterPro" id="IPR036844">
    <property type="entry name" value="Hint_dom_sf"/>
</dbReference>
<comment type="subunit">
    <text evidence="10">Part of the RNA polymerase complex.</text>
</comment>
<dbReference type="EMBL" id="RXIL01000054">
    <property type="protein sequence ID" value="RZN70551.1"/>
    <property type="molecule type" value="Genomic_DNA"/>
</dbReference>
<dbReference type="InterPro" id="IPR004860">
    <property type="entry name" value="LAGLIDADG_dom"/>
</dbReference>
<dbReference type="InterPro" id="IPR007081">
    <property type="entry name" value="RNA_pol_Rpb1_5"/>
</dbReference>
<name>A0A520KXG5_9EURY</name>
<evidence type="ECO:0000256" key="6">
    <source>
        <dbReference type="ARBA" id="ARBA00023000"/>
    </source>
</evidence>
<proteinExistence type="inferred from homology"/>
<dbReference type="GO" id="GO:0003899">
    <property type="term" value="F:DNA-directed RNA polymerase activity"/>
    <property type="evidence" value="ECO:0007669"/>
    <property type="project" value="UniProtKB-UniRule"/>
</dbReference>
<evidence type="ECO:0000256" key="5">
    <source>
        <dbReference type="ARBA" id="ARBA00022813"/>
    </source>
</evidence>
<evidence type="ECO:0000256" key="2">
    <source>
        <dbReference type="ARBA" id="ARBA00022490"/>
    </source>
</evidence>
<sequence length="857" mass="97105">MISKEIFEEKISKLTDLLPKKIIEELEEALIGKDIGEDELNKIIEKTIKAYERVKVDPYEAAGTVAAQSMGEPGTQMSLSGDEKIIIKYGDEIKVREIGKFVDGLMDKFEYKKIGEADVCDLPNKVSISVPSLDQDEKIEWKRVISCSRHIGPKKLLKLITRSGREITATDSHSFVIRKENRIIPVSGKELGIGERIPVIKKLPVHCVDSLDLSNFLDFNQMKYAVIKEGLIYPYPSRKPLPEKIELNHLSGWFIGAYLAEGNSTKYYISISNVNEEFLSKVRKFADKYNLTYNEYDNERGFAKGHDIRINSSLLSNFMRNICSSGASKKKFPEFAYGANEKFVCGLLRGYFDGDGSISIQRKIIRISSSSKELIDGIALLLNRMGIFNDKIRGKEYGLSISYRYAPLFLKKIGSDIESKKDRLEKLCELNSLDFKSYDVVDMIPNFGDIFNKVADKINFPKRLVNNFTKRQRIGRRTLARYIKKFERIANEKEIDIENEMDILRQMLNSDVVWDEIKSISYEDAKSAYVYDISVDGLETFATFDGIITHNTMRTFHYAGVAEINVTLGLPRLIEILDVRSKPSTPLMTVRIEKEHADDREFAGKLALKIERTTMLDIGAISTDLNEMEIIVELDEKSLEQRDLSVEDVLKKLEKKFDIVRDGLVFRIRPPERSYKEILQVAEKLNNVTIEGIKDIKRVVVRKEGEEYVLYTEGSALKSIIRVKGVDPHRTKTNSIREIEEVLGIEAARNTIIAEIVETLGEQGLDVDRRHIMLVADAMTMNGEAKQIGRHGVAGEKKSVLSRAAFELTTTNLLNAASGGEVDELSGVAENIIVGTPIRIGTGDVELMLKRERMKVE</sequence>
<dbReference type="InterPro" id="IPR003586">
    <property type="entry name" value="Hint_dom_C"/>
</dbReference>
<evidence type="ECO:0000256" key="8">
    <source>
        <dbReference type="ARBA" id="ARBA00023163"/>
    </source>
</evidence>
<reference evidence="12 13" key="1">
    <citation type="journal article" date="2019" name="Nat. Microbiol.">
        <title>Wide diversity of methane and short-chain alkane metabolisms in uncultured archaea.</title>
        <authorList>
            <person name="Borrel G."/>
            <person name="Adam P.S."/>
            <person name="McKay L.J."/>
            <person name="Chen L.X."/>
            <person name="Sierra-Garcia I.N."/>
            <person name="Sieber C.M."/>
            <person name="Letourneur Q."/>
            <person name="Ghozlane A."/>
            <person name="Andersen G.L."/>
            <person name="Li W.J."/>
            <person name="Hallam S.J."/>
            <person name="Muyzer G."/>
            <person name="de Oliveira V.M."/>
            <person name="Inskeep W.P."/>
            <person name="Banfield J.F."/>
            <person name="Gribaldo S."/>
        </authorList>
    </citation>
    <scope>NUCLEOTIDE SEQUENCE [LARGE SCALE GENOMIC DNA]</scope>
    <source>
        <strain evidence="12">NM1b</strain>
    </source>
</reference>
<dbReference type="EC" id="2.7.7.6" evidence="10"/>
<keyword evidence="4 10" id="KW-0548">Nucleotidyltransferase</keyword>
<evidence type="ECO:0000313" key="12">
    <source>
        <dbReference type="EMBL" id="RZN70551.1"/>
    </source>
</evidence>
<evidence type="ECO:0000256" key="9">
    <source>
        <dbReference type="ARBA" id="ARBA00048552"/>
    </source>
</evidence>
<dbReference type="SMART" id="SM00305">
    <property type="entry name" value="HintC"/>
    <property type="match status" value="1"/>
</dbReference>
<dbReference type="InterPro" id="IPR006141">
    <property type="entry name" value="Intein_N"/>
</dbReference>
<evidence type="ECO:0000313" key="13">
    <source>
        <dbReference type="Proteomes" id="UP000320766"/>
    </source>
</evidence>
<evidence type="ECO:0000256" key="4">
    <source>
        <dbReference type="ARBA" id="ARBA00022695"/>
    </source>
</evidence>
<dbReference type="Gene3D" id="3.10.28.10">
    <property type="entry name" value="Homing endonucleases"/>
    <property type="match status" value="1"/>
</dbReference>
<keyword evidence="1 10" id="KW-0240">DNA-directed RNA polymerase</keyword>
<dbReference type="GO" id="GO:0004519">
    <property type="term" value="F:endonuclease activity"/>
    <property type="evidence" value="ECO:0007669"/>
    <property type="project" value="InterPro"/>
</dbReference>
<dbReference type="GO" id="GO:0006351">
    <property type="term" value="P:DNA-templated transcription"/>
    <property type="evidence" value="ECO:0007669"/>
    <property type="project" value="UniProtKB-UniRule"/>
</dbReference>
<dbReference type="GO" id="GO:0016539">
    <property type="term" value="P:intein-mediated protein splicing"/>
    <property type="evidence" value="ECO:0007669"/>
    <property type="project" value="InterPro"/>
</dbReference>
<dbReference type="Pfam" id="PF04998">
    <property type="entry name" value="RNA_pol_Rpb1_5"/>
    <property type="match status" value="1"/>
</dbReference>
<dbReference type="Gene3D" id="1.10.150.390">
    <property type="match status" value="1"/>
</dbReference>
<dbReference type="PROSITE" id="PS50817">
    <property type="entry name" value="INTEIN_N_TER"/>
    <property type="match status" value="1"/>
</dbReference>
<dbReference type="SUPFAM" id="SSF64484">
    <property type="entry name" value="beta and beta-prime subunits of DNA dependent RNA-polymerase"/>
    <property type="match status" value="2"/>
</dbReference>
<accession>A0A520KXG5</accession>